<name>A0A318KLN5_9NEIS</name>
<evidence type="ECO:0000313" key="7">
    <source>
        <dbReference type="Proteomes" id="UP000247555"/>
    </source>
</evidence>
<evidence type="ECO:0000256" key="5">
    <source>
        <dbReference type="SAM" id="SignalP"/>
    </source>
</evidence>
<evidence type="ECO:0000313" key="6">
    <source>
        <dbReference type="EMBL" id="PXX78390.1"/>
    </source>
</evidence>
<feature type="chain" id="PRO_5016263029" evidence="5">
    <location>
        <begin position="23"/>
        <end position="376"/>
    </location>
</feature>
<evidence type="ECO:0000256" key="3">
    <source>
        <dbReference type="ARBA" id="ARBA00022729"/>
    </source>
</evidence>
<dbReference type="AlphaFoldDB" id="A0A318KLN5"/>
<evidence type="ECO:0000256" key="4">
    <source>
        <dbReference type="ARBA" id="ARBA00022764"/>
    </source>
</evidence>
<dbReference type="InterPro" id="IPR001188">
    <property type="entry name" value="Sperm_putr-bd"/>
</dbReference>
<dbReference type="OrthoDB" id="9769319at2"/>
<organism evidence="6 7">
    <name type="scientific">Rivihabitans pingtungensis</name>
    <dbReference type="NCBI Taxonomy" id="1054498"/>
    <lineage>
        <taxon>Bacteria</taxon>
        <taxon>Pseudomonadati</taxon>
        <taxon>Pseudomonadota</taxon>
        <taxon>Betaproteobacteria</taxon>
        <taxon>Neisseriales</taxon>
        <taxon>Aquaspirillaceae</taxon>
        <taxon>Rivihabitans</taxon>
    </lineage>
</organism>
<keyword evidence="4" id="KW-0574">Periplasm</keyword>
<keyword evidence="2" id="KW-0813">Transport</keyword>
<dbReference type="SUPFAM" id="SSF53850">
    <property type="entry name" value="Periplasmic binding protein-like II"/>
    <property type="match status" value="1"/>
</dbReference>
<evidence type="ECO:0000256" key="2">
    <source>
        <dbReference type="ARBA" id="ARBA00022448"/>
    </source>
</evidence>
<keyword evidence="3 5" id="KW-0732">Signal</keyword>
<feature type="signal peptide" evidence="5">
    <location>
        <begin position="1"/>
        <end position="22"/>
    </location>
</feature>
<comment type="subcellular location">
    <subcellularLocation>
        <location evidence="1">Periplasm</location>
    </subcellularLocation>
</comment>
<dbReference type="GO" id="GO:0015846">
    <property type="term" value="P:polyamine transport"/>
    <property type="evidence" value="ECO:0007669"/>
    <property type="project" value="InterPro"/>
</dbReference>
<dbReference type="InterPro" id="IPR006059">
    <property type="entry name" value="SBP"/>
</dbReference>
<dbReference type="PRINTS" id="PR00909">
    <property type="entry name" value="SPERMDNBNDNG"/>
</dbReference>
<dbReference type="Proteomes" id="UP000247555">
    <property type="component" value="Unassembled WGS sequence"/>
</dbReference>
<accession>A0A318KLN5</accession>
<dbReference type="EMBL" id="QJKI01000011">
    <property type="protein sequence ID" value="PXX78390.1"/>
    <property type="molecule type" value="Genomic_DNA"/>
</dbReference>
<gene>
    <name evidence="6" type="ORF">DFR34_11122</name>
</gene>
<protein>
    <submittedName>
        <fullName evidence="6">Putative spermidine/putrescine transport system substrate-binding protein</fullName>
    </submittedName>
</protein>
<keyword evidence="7" id="KW-1185">Reference proteome</keyword>
<evidence type="ECO:0000256" key="1">
    <source>
        <dbReference type="ARBA" id="ARBA00004418"/>
    </source>
</evidence>
<dbReference type="RefSeq" id="WP_110390919.1">
    <property type="nucleotide sequence ID" value="NZ_QJKI01000011.1"/>
</dbReference>
<dbReference type="PANTHER" id="PTHR30222">
    <property type="entry name" value="SPERMIDINE/PUTRESCINE-BINDING PERIPLASMIC PROTEIN"/>
    <property type="match status" value="1"/>
</dbReference>
<dbReference type="GO" id="GO:0042597">
    <property type="term" value="C:periplasmic space"/>
    <property type="evidence" value="ECO:0007669"/>
    <property type="project" value="UniProtKB-SubCell"/>
</dbReference>
<sequence length="376" mass="41896">MNWNACAGLALLALCVCGAARAEPAEGQLKLIVWPGYAERGQTDLRYDWVTPFERETGCKVSVRVALNSDEMVNLMNQGGFDLVSASGDASLRLIFARKVAALDPARVPGWEQIEPRLRQGSGLQVAGATYGVPFVWGANMLLYDSRQFRQAPGWSAVFEPQTLADGQPSQGRVQMHRGPMAIAEAALYLMKQRPALGIVDPYELSPTQYAQVLALLRQQRNWVWQYWQDPEQQVHDFRQQTLALSTGWGYTARALQRQGISVRAVIPREGATGWVDSWMLHSQAAHPVCAYQWMAYTLRPRVQAMVAEWYGANPANAQACALRGPAGESVCDDSQHKRFADLHFWRTPQANCASQPRCVPYATWAKDYARIVAGR</sequence>
<dbReference type="PANTHER" id="PTHR30222:SF18">
    <property type="entry name" value="BIFUNCTIONAL POLYHYDROXYBUTYRATE SYNTHASE _ ABC TRANSPORTER PERIPLASMIC BINDING PROTEIN-RELATED"/>
    <property type="match status" value="1"/>
</dbReference>
<comment type="caution">
    <text evidence="6">The sequence shown here is derived from an EMBL/GenBank/DDBJ whole genome shotgun (WGS) entry which is preliminary data.</text>
</comment>
<proteinExistence type="predicted"/>
<dbReference type="GO" id="GO:0019808">
    <property type="term" value="F:polyamine binding"/>
    <property type="evidence" value="ECO:0007669"/>
    <property type="project" value="InterPro"/>
</dbReference>
<reference evidence="6 7" key="1">
    <citation type="submission" date="2018-05" db="EMBL/GenBank/DDBJ databases">
        <title>Genomic Encyclopedia of Type Strains, Phase IV (KMG-IV): sequencing the most valuable type-strain genomes for metagenomic binning, comparative biology and taxonomic classification.</title>
        <authorList>
            <person name="Goeker M."/>
        </authorList>
    </citation>
    <scope>NUCLEOTIDE SEQUENCE [LARGE SCALE GENOMIC DNA]</scope>
    <source>
        <strain evidence="6 7">DSM 29661</strain>
    </source>
</reference>
<dbReference type="Pfam" id="PF13416">
    <property type="entry name" value="SBP_bac_8"/>
    <property type="match status" value="1"/>
</dbReference>
<dbReference type="Gene3D" id="3.40.190.10">
    <property type="entry name" value="Periplasmic binding protein-like II"/>
    <property type="match status" value="2"/>
</dbReference>